<dbReference type="EMBL" id="CP133612">
    <property type="protein sequence ID" value="WMV07787.1"/>
    <property type="molecule type" value="Genomic_DNA"/>
</dbReference>
<dbReference type="SUPFAM" id="SSF56672">
    <property type="entry name" value="DNA/RNA polymerases"/>
    <property type="match status" value="1"/>
</dbReference>
<evidence type="ECO:0000313" key="2">
    <source>
        <dbReference type="EMBL" id="WMV07787.1"/>
    </source>
</evidence>
<dbReference type="PANTHER" id="PTHR31635:SF196">
    <property type="entry name" value="REVERSE TRANSCRIPTASE DOMAIN-CONTAINING PROTEIN-RELATED"/>
    <property type="match status" value="1"/>
</dbReference>
<feature type="domain" description="Reverse transcriptase" evidence="1">
    <location>
        <begin position="366"/>
        <end position="644"/>
    </location>
</feature>
<keyword evidence="3" id="KW-1185">Reference proteome</keyword>
<dbReference type="InterPro" id="IPR043502">
    <property type="entry name" value="DNA/RNA_pol_sf"/>
</dbReference>
<dbReference type="PANTHER" id="PTHR31635">
    <property type="entry name" value="REVERSE TRANSCRIPTASE DOMAIN-CONTAINING PROTEIN-RELATED"/>
    <property type="match status" value="1"/>
</dbReference>
<dbReference type="Pfam" id="PF13966">
    <property type="entry name" value="zf-RVT"/>
    <property type="match status" value="1"/>
</dbReference>
<evidence type="ECO:0000259" key="1">
    <source>
        <dbReference type="PROSITE" id="PS50878"/>
    </source>
</evidence>
<dbReference type="Proteomes" id="UP001234989">
    <property type="component" value="Chromosome 1"/>
</dbReference>
<evidence type="ECO:0000313" key="3">
    <source>
        <dbReference type="Proteomes" id="UP001234989"/>
    </source>
</evidence>
<dbReference type="AlphaFoldDB" id="A0AAF0PNU0"/>
<dbReference type="CDD" id="cd01650">
    <property type="entry name" value="RT_nLTR_like"/>
    <property type="match status" value="1"/>
</dbReference>
<gene>
    <name evidence="2" type="ORF">MTR67_001172</name>
</gene>
<dbReference type="Gene3D" id="3.60.10.10">
    <property type="entry name" value="Endonuclease/exonuclease/phosphatase"/>
    <property type="match status" value="1"/>
</dbReference>
<proteinExistence type="predicted"/>
<dbReference type="InterPro" id="IPR026960">
    <property type="entry name" value="RVT-Znf"/>
</dbReference>
<dbReference type="InterPro" id="IPR036691">
    <property type="entry name" value="Endo/exonu/phosph_ase_sf"/>
</dbReference>
<dbReference type="InterPro" id="IPR000477">
    <property type="entry name" value="RT_dom"/>
</dbReference>
<organism evidence="2 3">
    <name type="scientific">Solanum verrucosum</name>
    <dbReference type="NCBI Taxonomy" id="315347"/>
    <lineage>
        <taxon>Eukaryota</taxon>
        <taxon>Viridiplantae</taxon>
        <taxon>Streptophyta</taxon>
        <taxon>Embryophyta</taxon>
        <taxon>Tracheophyta</taxon>
        <taxon>Spermatophyta</taxon>
        <taxon>Magnoliopsida</taxon>
        <taxon>eudicotyledons</taxon>
        <taxon>Gunneridae</taxon>
        <taxon>Pentapetalae</taxon>
        <taxon>asterids</taxon>
        <taxon>lamiids</taxon>
        <taxon>Solanales</taxon>
        <taxon>Solanaceae</taxon>
        <taxon>Solanoideae</taxon>
        <taxon>Solaneae</taxon>
        <taxon>Solanum</taxon>
    </lineage>
</organism>
<name>A0AAF0PNU0_SOLVR</name>
<dbReference type="Pfam" id="PF00078">
    <property type="entry name" value="RVT_1"/>
    <property type="match status" value="1"/>
</dbReference>
<accession>A0AAF0PNU0</accession>
<dbReference type="SUPFAM" id="SSF56219">
    <property type="entry name" value="DNase I-like"/>
    <property type="match status" value="1"/>
</dbReference>
<reference evidence="2" key="1">
    <citation type="submission" date="2023-08" db="EMBL/GenBank/DDBJ databases">
        <title>A de novo genome assembly of Solanum verrucosum Schlechtendal, a Mexican diploid species geographically isolated from the other diploid A-genome species in potato relatives.</title>
        <authorList>
            <person name="Hosaka K."/>
        </authorList>
    </citation>
    <scope>NUCLEOTIDE SEQUENCE</scope>
    <source>
        <tissue evidence="2">Young leaves</tissue>
    </source>
</reference>
<protein>
    <recommendedName>
        <fullName evidence="1">Reverse transcriptase domain-containing protein</fullName>
    </recommendedName>
</protein>
<dbReference type="PROSITE" id="PS50878">
    <property type="entry name" value="RT_POL"/>
    <property type="match status" value="1"/>
</dbReference>
<sequence>MLESIQEEFRWCFTGIYGPHTNLEREEMWHEIAGVRGLWDGHWVLGGDFNVCRFESEKLNCLRRTSAMRSFSDTIQDLNLIDLPLQGAQFTWSRGDNFVQASRIDRFLISTEWSDSFKDVKQSALPKVISDHKPILLECGDWDVSPSYFKFENMWLQLEGFLEKLEYWWQSYNIVGRADFVLLQKLKRLKRDITNWNREEFGKVETRKTRALDELAAFEQAPEIKAEEISWRQKSRCLWLKEGDKNTKFFQKIANSHRRGNCIDKLKVGTEIIEDKHRIKQETVDFYESLYTEPEQWRPSANFEAIPSISVEEKFNLEATFQEEEVLAVIQSCAPDKAPGPDGYTMAFYQKSWDFIKVDILAAMNHYHQHCWMVRSCNASFIAFIPKKKGAIELKDYRPISLIGSVYKIIAKVLAERLKTVMGKVVSKHQNDFLKDRQITDASLIANEVLDWKIKNGGAGILCKLDIEKAFDQLNWSYLLSILRQMGFGERWINWINFNISTVKYSILINRSPVGFFSPQRGLRQGDPLSLFLFILAMEGLSRMLDKAKQLQWLNGFDVGSMITSNISHLLYADDTLIFCEANRSQVLYLNLTLFIFEALSGLHINMLKSVIYPVNEVLNLEELAGILGCSVGEFPATYLGLPLGAKYKSTAIWGRVIEKFEKKLASWKMQYISTEGRLTLINSVLDSIPTYYMQLFPIPGKVLEQLDKIRRDFLWEGNSEKHKYHLEEHVLWKDVVSAKHGIQSHWCTSLSRAPYGVGVWKHICKLWEKFSQHKHFTVGNGLHIRFWKDKWLRNTVLMDDYPSLFNLARDPDSTISQNRDGTTWSIMFRRNMQDWEFNDLIKLLQTLQSFSLNTQATDQFKWGTTGDGNYTVSAAYKQLRAFNAVTDHWPWKLIWKIKLPPKIVCFCWTALYEACLTQDNLYKRKRIIVNGCYLCQKAAESNRHLFLHCTVTAKLWNMFYSHFGLSWVMPHSIKEAYESWCCWKVGSTIKQTWKMIPAAIFWSIWRERNRRCFEGVSYFQCRRCTNAALSIDSNTGYIQIYQHEFPETSKHDPYNFSDSVKLNTLIVKWGICSVQSQILPLAWNVQNLKSGDKSSPSGRLIYHGLLGIWSGKTTARLFWDTYHKHLSREKSSPSGKLIYHGLLGIWSVKEGHTFVKDNLYTIAGVLAANEQFQYH</sequence>